<keyword evidence="2" id="KW-1185">Reference proteome</keyword>
<name>A0A9D4FUQ9_DREPO</name>
<proteinExistence type="predicted"/>
<protein>
    <recommendedName>
        <fullName evidence="3">Protein kinase domain-containing protein</fullName>
    </recommendedName>
</protein>
<gene>
    <name evidence="1" type="ORF">DPMN_133174</name>
</gene>
<reference evidence="1" key="1">
    <citation type="journal article" date="2019" name="bioRxiv">
        <title>The Genome of the Zebra Mussel, Dreissena polymorpha: A Resource for Invasive Species Research.</title>
        <authorList>
            <person name="McCartney M.A."/>
            <person name="Auch B."/>
            <person name="Kono T."/>
            <person name="Mallez S."/>
            <person name="Zhang Y."/>
            <person name="Obille A."/>
            <person name="Becker A."/>
            <person name="Abrahante J.E."/>
            <person name="Garbe J."/>
            <person name="Badalamenti J.P."/>
            <person name="Herman A."/>
            <person name="Mangelson H."/>
            <person name="Liachko I."/>
            <person name="Sullivan S."/>
            <person name="Sone E.D."/>
            <person name="Koren S."/>
            <person name="Silverstein K.A.T."/>
            <person name="Beckman K.B."/>
            <person name="Gohl D.M."/>
        </authorList>
    </citation>
    <scope>NUCLEOTIDE SEQUENCE</scope>
    <source>
        <strain evidence="1">Duluth1</strain>
        <tissue evidence="1">Whole animal</tissue>
    </source>
</reference>
<dbReference type="Proteomes" id="UP000828390">
    <property type="component" value="Unassembled WGS sequence"/>
</dbReference>
<evidence type="ECO:0000313" key="1">
    <source>
        <dbReference type="EMBL" id="KAH3804882.1"/>
    </source>
</evidence>
<organism evidence="1 2">
    <name type="scientific">Dreissena polymorpha</name>
    <name type="common">Zebra mussel</name>
    <name type="synonym">Mytilus polymorpha</name>
    <dbReference type="NCBI Taxonomy" id="45954"/>
    <lineage>
        <taxon>Eukaryota</taxon>
        <taxon>Metazoa</taxon>
        <taxon>Spiralia</taxon>
        <taxon>Lophotrochozoa</taxon>
        <taxon>Mollusca</taxon>
        <taxon>Bivalvia</taxon>
        <taxon>Autobranchia</taxon>
        <taxon>Heteroconchia</taxon>
        <taxon>Euheterodonta</taxon>
        <taxon>Imparidentia</taxon>
        <taxon>Neoheterodontei</taxon>
        <taxon>Myida</taxon>
        <taxon>Dreissenoidea</taxon>
        <taxon>Dreissenidae</taxon>
        <taxon>Dreissena</taxon>
    </lineage>
</organism>
<evidence type="ECO:0000313" key="2">
    <source>
        <dbReference type="Proteomes" id="UP000828390"/>
    </source>
</evidence>
<sequence length="243" mass="27326">MQHCSHGTRGRSYLLLFTDRIDMGGNTALMAPAVGFTFLDSLILLTWEASLFHVTRGRSNLPLYTDLIDKGGNTVLMATEVGVTFIDSLILLTWEASLFHVTRDRSNLHLYTDPIYRGGNTARMARIKNCLHVCADFLKLKLCYICLQVATAEPGRFVQLDYRKADAWSAGAVAYEVFGADNRFYNIGHGRLDSRSYMLDELLPLSDYVPDVVQRVVAALLERESKNVQCEILALFLNNGDYM</sequence>
<accession>A0A9D4FUQ9</accession>
<evidence type="ECO:0008006" key="3">
    <source>
        <dbReference type="Google" id="ProtNLM"/>
    </source>
</evidence>
<dbReference type="AlphaFoldDB" id="A0A9D4FUQ9"/>
<comment type="caution">
    <text evidence="1">The sequence shown here is derived from an EMBL/GenBank/DDBJ whole genome shotgun (WGS) entry which is preliminary data.</text>
</comment>
<reference evidence="1" key="2">
    <citation type="submission" date="2020-11" db="EMBL/GenBank/DDBJ databases">
        <authorList>
            <person name="McCartney M.A."/>
            <person name="Auch B."/>
            <person name="Kono T."/>
            <person name="Mallez S."/>
            <person name="Becker A."/>
            <person name="Gohl D.M."/>
            <person name="Silverstein K.A.T."/>
            <person name="Koren S."/>
            <person name="Bechman K.B."/>
            <person name="Herman A."/>
            <person name="Abrahante J.E."/>
            <person name="Garbe J."/>
        </authorList>
    </citation>
    <scope>NUCLEOTIDE SEQUENCE</scope>
    <source>
        <strain evidence="1">Duluth1</strain>
        <tissue evidence="1">Whole animal</tissue>
    </source>
</reference>
<dbReference type="EMBL" id="JAIWYP010000006">
    <property type="protein sequence ID" value="KAH3804882.1"/>
    <property type="molecule type" value="Genomic_DNA"/>
</dbReference>